<dbReference type="InterPro" id="IPR047928">
    <property type="entry name" value="Perm_prefix_1"/>
</dbReference>
<comment type="caution">
    <text evidence="2">The sequence shown here is derived from an EMBL/GenBank/DDBJ whole genome shotgun (WGS) entry which is preliminary data.</text>
</comment>
<evidence type="ECO:0008006" key="4">
    <source>
        <dbReference type="Google" id="ProtNLM"/>
    </source>
</evidence>
<gene>
    <name evidence="2" type="ORF">IIU_06859</name>
</gene>
<keyword evidence="1" id="KW-0472">Membrane</keyword>
<keyword evidence="1" id="KW-0812">Transmembrane</keyword>
<evidence type="ECO:0000313" key="3">
    <source>
        <dbReference type="Proteomes" id="UP000014018"/>
    </source>
</evidence>
<keyword evidence="1" id="KW-1133">Transmembrane helix</keyword>
<name>A0A9W5UYV2_BACCE</name>
<dbReference type="RefSeq" id="WP_016110545.1">
    <property type="nucleotide sequence ID" value="NZ_KB976177.1"/>
</dbReference>
<feature type="transmembrane region" description="Helical" evidence="1">
    <location>
        <begin position="126"/>
        <end position="144"/>
    </location>
</feature>
<proteinExistence type="predicted"/>
<feature type="transmembrane region" description="Helical" evidence="1">
    <location>
        <begin position="165"/>
        <end position="184"/>
    </location>
</feature>
<feature type="transmembrane region" description="Helical" evidence="1">
    <location>
        <begin position="190"/>
        <end position="212"/>
    </location>
</feature>
<sequence>MLMRTKKLDERIQEYIDKQFMDVKGTQQLFDMKEELFINLRERISDMMKEGYTEEDAFKKGVISIGDLSDLVEEMQLYGEDIVQQSIDSKEKMKTSTKRLIGGILLSIFGIFVSFIGTIIVASFQMFWLLSCVFTLPGILLIIYSLLRTETHNRYAMSKIRISGYLSAIGILLYGFCISTFLFFAGGLELVGIVLFMICILISLSILLPLFFTGRSLRKNESAK</sequence>
<protein>
    <recommendedName>
        <fullName evidence="4">DUF1129 domain-containing protein</fullName>
    </recommendedName>
</protein>
<evidence type="ECO:0000313" key="2">
    <source>
        <dbReference type="EMBL" id="EOO24072.1"/>
    </source>
</evidence>
<organism evidence="2 3">
    <name type="scientific">Bacillus cereus VD133</name>
    <dbReference type="NCBI Taxonomy" id="1053233"/>
    <lineage>
        <taxon>Bacteria</taxon>
        <taxon>Bacillati</taxon>
        <taxon>Bacillota</taxon>
        <taxon>Bacilli</taxon>
        <taxon>Bacillales</taxon>
        <taxon>Bacillaceae</taxon>
        <taxon>Bacillus</taxon>
        <taxon>Bacillus cereus group</taxon>
    </lineage>
</organism>
<dbReference type="EMBL" id="AHFB01000181">
    <property type="protein sequence ID" value="EOO24072.1"/>
    <property type="molecule type" value="Genomic_DNA"/>
</dbReference>
<dbReference type="AlphaFoldDB" id="A0A9W5UYV2"/>
<dbReference type="NCBIfam" id="NF038403">
    <property type="entry name" value="perm_prefix_1"/>
    <property type="match status" value="1"/>
</dbReference>
<feature type="transmembrane region" description="Helical" evidence="1">
    <location>
        <begin position="100"/>
        <end position="120"/>
    </location>
</feature>
<accession>A0A9W5UYV2</accession>
<dbReference type="Proteomes" id="UP000014018">
    <property type="component" value="Unassembled WGS sequence"/>
</dbReference>
<evidence type="ECO:0000256" key="1">
    <source>
        <dbReference type="SAM" id="Phobius"/>
    </source>
</evidence>
<reference evidence="2 3" key="1">
    <citation type="submission" date="2012-12" db="EMBL/GenBank/DDBJ databases">
        <title>The Genome Sequence of Bacillus cereus VD133.</title>
        <authorList>
            <consortium name="The Broad Institute Genome Sequencing Platform"/>
            <consortium name="The Broad Institute Genome Sequencing Center for Infectious Disease"/>
            <person name="Feldgarden M."/>
            <person name="Van der Auwera G.A."/>
            <person name="Mahillon J."/>
            <person name="Duprez V."/>
            <person name="Timmery S."/>
            <person name="Mattelet C."/>
            <person name="Dierick K."/>
            <person name="Sun M."/>
            <person name="Yu Z."/>
            <person name="Zhu L."/>
            <person name="Hu X."/>
            <person name="Shank E.B."/>
            <person name="Swiecicka I."/>
            <person name="Hansen B.M."/>
            <person name="Andrup L."/>
            <person name="Walker B."/>
            <person name="Young S.K."/>
            <person name="Zeng Q."/>
            <person name="Gargeya S."/>
            <person name="Fitzgerald M."/>
            <person name="Haas B."/>
            <person name="Abouelleil A."/>
            <person name="Alvarado L."/>
            <person name="Arachchi H.M."/>
            <person name="Berlin A.M."/>
            <person name="Chapman S.B."/>
            <person name="Dewar J."/>
            <person name="Goldberg J."/>
            <person name="Griggs A."/>
            <person name="Gujja S."/>
            <person name="Hansen M."/>
            <person name="Howarth C."/>
            <person name="Imamovic A."/>
            <person name="Larimer J."/>
            <person name="McCowan C."/>
            <person name="Murphy C."/>
            <person name="Neiman D."/>
            <person name="Pearson M."/>
            <person name="Priest M."/>
            <person name="Roberts A."/>
            <person name="Saif S."/>
            <person name="Shea T."/>
            <person name="Sisk P."/>
            <person name="Sykes S."/>
            <person name="Wortman J."/>
            <person name="Nusbaum C."/>
            <person name="Birren B."/>
        </authorList>
    </citation>
    <scope>NUCLEOTIDE SEQUENCE [LARGE SCALE GENOMIC DNA]</scope>
    <source>
        <strain evidence="2 3">VD133</strain>
    </source>
</reference>